<proteinExistence type="predicted"/>
<sequence>MLSRILNRLFWTAALGVMAMGLAACGNTAGNAFNNEKLTPTPADSVNHTTASINWYSVNGLRGSAGENCCVMLPNQWRPGLKVTVEWEIDPNPYERVKRIPSGGAMDEDAWKAHQAKFTQHKAIVDIPQYPEGHFCNLEIHFLVCHQLKATTSCLPYDDPNYPIKERAHMPEPETCPKTAG</sequence>
<reference evidence="2 3" key="1">
    <citation type="submission" date="2015-07" db="EMBL/GenBank/DDBJ databases">
        <title>Draft genome sequence of the Amantichitinum ursilacus IGB-41, a new chitin-degrading bacterium.</title>
        <authorList>
            <person name="Kirstahler P."/>
            <person name="Guenther M."/>
            <person name="Grumaz C."/>
            <person name="Rupp S."/>
            <person name="Zibek S."/>
            <person name="Sohn K."/>
        </authorList>
    </citation>
    <scope>NUCLEOTIDE SEQUENCE [LARGE SCALE GENOMIC DNA]</scope>
    <source>
        <strain evidence="2 3">IGB-41</strain>
    </source>
</reference>
<evidence type="ECO:0000313" key="2">
    <source>
        <dbReference type="EMBL" id="KPC53775.1"/>
    </source>
</evidence>
<accession>A0A0N0XJP1</accession>
<evidence type="ECO:0000256" key="1">
    <source>
        <dbReference type="SAM" id="SignalP"/>
    </source>
</evidence>
<feature type="chain" id="PRO_5005863047" description="DUF3304 domain-containing protein" evidence="1">
    <location>
        <begin position="20"/>
        <end position="181"/>
    </location>
</feature>
<feature type="signal peptide" evidence="1">
    <location>
        <begin position="1"/>
        <end position="19"/>
    </location>
</feature>
<evidence type="ECO:0000313" key="3">
    <source>
        <dbReference type="Proteomes" id="UP000037939"/>
    </source>
</evidence>
<dbReference type="Pfam" id="PF11745">
    <property type="entry name" value="DUF3304"/>
    <property type="match status" value="1"/>
</dbReference>
<dbReference type="OrthoDB" id="8584887at2"/>
<gene>
    <name evidence="2" type="ORF">WG78_08025</name>
</gene>
<comment type="caution">
    <text evidence="2">The sequence shown here is derived from an EMBL/GenBank/DDBJ whole genome shotgun (WGS) entry which is preliminary data.</text>
</comment>
<dbReference type="PROSITE" id="PS51257">
    <property type="entry name" value="PROKAR_LIPOPROTEIN"/>
    <property type="match status" value="1"/>
</dbReference>
<dbReference type="Proteomes" id="UP000037939">
    <property type="component" value="Unassembled WGS sequence"/>
</dbReference>
<organism evidence="2 3">
    <name type="scientific">Amantichitinum ursilacus</name>
    <dbReference type="NCBI Taxonomy" id="857265"/>
    <lineage>
        <taxon>Bacteria</taxon>
        <taxon>Pseudomonadati</taxon>
        <taxon>Pseudomonadota</taxon>
        <taxon>Betaproteobacteria</taxon>
        <taxon>Neisseriales</taxon>
        <taxon>Chitinibacteraceae</taxon>
        <taxon>Amantichitinum</taxon>
    </lineage>
</organism>
<keyword evidence="1" id="KW-0732">Signal</keyword>
<dbReference type="AlphaFoldDB" id="A0A0N0XJP1"/>
<dbReference type="RefSeq" id="WP_152969118.1">
    <property type="nucleotide sequence ID" value="NZ_LAQT01000005.1"/>
</dbReference>
<protein>
    <recommendedName>
        <fullName evidence="4">DUF3304 domain-containing protein</fullName>
    </recommendedName>
</protein>
<dbReference type="EMBL" id="LAQT01000005">
    <property type="protein sequence ID" value="KPC53775.1"/>
    <property type="molecule type" value="Genomic_DNA"/>
</dbReference>
<dbReference type="InterPro" id="IPR021733">
    <property type="entry name" value="DUF3304"/>
</dbReference>
<name>A0A0N0XJP1_9NEIS</name>
<dbReference type="STRING" id="857265.WG78_08025"/>
<keyword evidence="3" id="KW-1185">Reference proteome</keyword>
<evidence type="ECO:0008006" key="4">
    <source>
        <dbReference type="Google" id="ProtNLM"/>
    </source>
</evidence>